<dbReference type="Gene3D" id="1.10.8.80">
    <property type="entry name" value="Magnesium chelatase subunit I, C-Terminal domain"/>
    <property type="match status" value="1"/>
</dbReference>
<dbReference type="PANTHER" id="PTHR42759">
    <property type="entry name" value="MOXR FAMILY PROTEIN"/>
    <property type="match status" value="1"/>
</dbReference>
<reference evidence="3 4" key="1">
    <citation type="submission" date="2020-08" db="EMBL/GenBank/DDBJ databases">
        <title>Genome public.</title>
        <authorList>
            <person name="Liu C."/>
            <person name="Sun Q."/>
        </authorList>
    </citation>
    <scope>NUCLEOTIDE SEQUENCE [LARGE SCALE GENOMIC DNA]</scope>
    <source>
        <strain evidence="3 4">NSJ-27</strain>
    </source>
</reference>
<evidence type="ECO:0000259" key="1">
    <source>
        <dbReference type="Pfam" id="PF07726"/>
    </source>
</evidence>
<gene>
    <name evidence="3" type="ORF">H8Z77_10825</name>
</gene>
<sequence length="312" mass="35463">MENQTTILHRILDNIEQVIVGKRESVEMVLMALLCDSHVLIEDIPGVGKTSLARALAKSIDCSFHRIQFTPDILPSDITGFSIYNQQSGQFEYRDGAVMSNIVLADEINRTSPKTQSSLLEVMAERQVTVDGTTRELPQPFMVIATQNPIEYLGTFPLPEAQLDRFFIRIKLGYPSLVQECEMLANFYEKNPLDDLTPVVTAEQLIKIQEEVKLVHINDNMIGYIVHLVSQTRRQEDVLLGASPRSSIALMRASQAWAYYNNRDYVIPDDVQKMAPYVLCHRIRLKQEAKSRKISVEMILQELIKKTAVPRS</sequence>
<dbReference type="PIRSF" id="PIRSF002849">
    <property type="entry name" value="AAA_ATPase_chaperone_MoxR_prd"/>
    <property type="match status" value="1"/>
</dbReference>
<evidence type="ECO:0000313" key="3">
    <source>
        <dbReference type="EMBL" id="MBC5788498.1"/>
    </source>
</evidence>
<proteinExistence type="predicted"/>
<evidence type="ECO:0000259" key="2">
    <source>
        <dbReference type="Pfam" id="PF17863"/>
    </source>
</evidence>
<dbReference type="InterPro" id="IPR027417">
    <property type="entry name" value="P-loop_NTPase"/>
</dbReference>
<comment type="caution">
    <text evidence="3">The sequence shown here is derived from an EMBL/GenBank/DDBJ whole genome shotgun (WGS) entry which is preliminary data.</text>
</comment>
<dbReference type="PANTHER" id="PTHR42759:SF5">
    <property type="entry name" value="METHANOL DEHYDROGENASE REGULATOR"/>
    <property type="match status" value="1"/>
</dbReference>
<protein>
    <submittedName>
        <fullName evidence="3">MoxR family ATPase</fullName>
    </submittedName>
</protein>
<dbReference type="Pfam" id="PF17863">
    <property type="entry name" value="AAA_lid_2"/>
    <property type="match status" value="1"/>
</dbReference>
<organism evidence="3 4">
    <name type="scientific">Clostridium facile</name>
    <dbReference type="NCBI Taxonomy" id="2763035"/>
    <lineage>
        <taxon>Bacteria</taxon>
        <taxon>Bacillati</taxon>
        <taxon>Bacillota</taxon>
        <taxon>Clostridia</taxon>
        <taxon>Eubacteriales</taxon>
        <taxon>Clostridiaceae</taxon>
        <taxon>Clostridium</taxon>
    </lineage>
</organism>
<dbReference type="RefSeq" id="WP_186997002.1">
    <property type="nucleotide sequence ID" value="NZ_JACOQK010000001.1"/>
</dbReference>
<feature type="domain" description="ChlI/MoxR AAA lid" evidence="2">
    <location>
        <begin position="231"/>
        <end position="302"/>
    </location>
</feature>
<feature type="domain" description="ATPase AAA-3" evidence="1">
    <location>
        <begin position="38"/>
        <end position="167"/>
    </location>
</feature>
<dbReference type="SUPFAM" id="SSF52540">
    <property type="entry name" value="P-loop containing nucleoside triphosphate hydrolases"/>
    <property type="match status" value="1"/>
</dbReference>
<dbReference type="EMBL" id="JACOQK010000001">
    <property type="protein sequence ID" value="MBC5788498.1"/>
    <property type="molecule type" value="Genomic_DNA"/>
</dbReference>
<dbReference type="CDD" id="cd00009">
    <property type="entry name" value="AAA"/>
    <property type="match status" value="1"/>
</dbReference>
<dbReference type="InterPro" id="IPR011703">
    <property type="entry name" value="ATPase_AAA-3"/>
</dbReference>
<name>A0ABR7ITP5_9CLOT</name>
<dbReference type="Proteomes" id="UP000649151">
    <property type="component" value="Unassembled WGS sequence"/>
</dbReference>
<dbReference type="Pfam" id="PF07726">
    <property type="entry name" value="AAA_3"/>
    <property type="match status" value="1"/>
</dbReference>
<accession>A0ABR7ITP5</accession>
<dbReference type="InterPro" id="IPR041628">
    <property type="entry name" value="ChlI/MoxR_AAA_lid"/>
</dbReference>
<keyword evidence="4" id="KW-1185">Reference proteome</keyword>
<dbReference type="Gene3D" id="3.40.50.300">
    <property type="entry name" value="P-loop containing nucleotide triphosphate hydrolases"/>
    <property type="match status" value="1"/>
</dbReference>
<dbReference type="InterPro" id="IPR050764">
    <property type="entry name" value="CbbQ/NirQ/NorQ/GpvN"/>
</dbReference>
<evidence type="ECO:0000313" key="4">
    <source>
        <dbReference type="Proteomes" id="UP000649151"/>
    </source>
</evidence>